<organism evidence="1">
    <name type="scientific">Ophidiomyces ophidiicola</name>
    <dbReference type="NCBI Taxonomy" id="1387563"/>
    <lineage>
        <taxon>Eukaryota</taxon>
        <taxon>Fungi</taxon>
        <taxon>Dikarya</taxon>
        <taxon>Ascomycota</taxon>
        <taxon>Pezizomycotina</taxon>
        <taxon>Eurotiomycetes</taxon>
        <taxon>Eurotiomycetidae</taxon>
        <taxon>Onygenales</taxon>
        <taxon>Onygenaceae</taxon>
        <taxon>Ophidiomyces</taxon>
    </lineage>
</organism>
<name>A0ACB8UYX3_9EURO</name>
<reference evidence="1" key="1">
    <citation type="journal article" date="2022" name="bioRxiv">
        <title>Population genetic analysis of Ophidiomyces ophidiicola, the causative agent of snake fungal disease, indicates recent introductions to the USA.</title>
        <authorList>
            <person name="Ladner J.T."/>
            <person name="Palmer J.M."/>
            <person name="Ettinger C.L."/>
            <person name="Stajich J.E."/>
            <person name="Farrell T.M."/>
            <person name="Glorioso B.M."/>
            <person name="Lawson B."/>
            <person name="Price S.J."/>
            <person name="Stengle A.G."/>
            <person name="Grear D.A."/>
            <person name="Lorch J.M."/>
        </authorList>
    </citation>
    <scope>NUCLEOTIDE SEQUENCE</scope>
    <source>
        <strain evidence="1">NWHC 24266-5</strain>
    </source>
</reference>
<proteinExistence type="predicted"/>
<comment type="caution">
    <text evidence="1">The sequence shown here is derived from an EMBL/GenBank/DDBJ whole genome shotgun (WGS) entry which is preliminary data.</text>
</comment>
<gene>
    <name evidence="1" type="primary">TAH18</name>
    <name evidence="1" type="ORF">LOY88_002666</name>
</gene>
<accession>A0ACB8UYX3</accession>
<sequence>MAIRAWGRSRYRAYTIISRKFLSYLREKSRSQKWLILGRLFRNINHLVRSLSPKKKYYKLIITDSYEKISMMDPFMQSSDILLGMATYSQRYLKKTRVLPKLSAIPFEMNLFPKELWSTLDPKYVGLPGGMGGGFGALSRTGQKRGFEDDEDDAVDVIIRKRRNVDEEDDEGSDIDRRKDTEDEAALDDDDAEGEEEIVDDDFEEDEEDMGGDYNAEQYFDAGDEADDYGDGDAGDGDHYVAEHLNRVTDMACSENAIQRTALVIYASETGNSQEIAEELSRLTERLYFQTDISELDAVKAEVLNKYSLTILAVSTTGQGDLPANGRLFWRSLLLKRLPNTFLHQANFAIFGLGDSSYPKFNWAARKLLKRLLQLGANEIFPSGEADEQHPEGTEGCFVPWAQALKRFLLDKFPLKPGEHPIPEDTLLPPKWIVTTYGPKPSEADQTSQVGMALHRTAESVGSFVALQPEDHDTRPIPNAVPATLIENTRVTPMTHWQDVRHLVFTIPNPIPYRPGDVLHITPKNFTNDVNALLSLMDWESDADIPLCFVPGAISPSPSPTAPIPVLQHRPGFTLRELLTNYLDIMAIPRRSFFSQIAHFTSDEMHKDRLLEFTNPEYIDEYYDYATRSRRSILEVLYEFDTIKIPWQQVCTVFPVMRGRQFSISSGGKMKQTPNGGTRFDLLVAIVKYQTVIKKIREGVCTRYLAILQPGSTLKVQLHRGALSSSVKQFLEPSVLIGPGTGIAPIRSLLWEKAAIVEAHRKKYGQTVPSPVGPVILLFGGRNQTADYFFREDWEELGTVLDLTVFTAFSRDQKQKIYVQDVIRQNKNRFFQVLHDMQGAVFICGSSGRMPQAVREALIEMFETGGRLVYNRQEAEGYLMDMEKVGRYKQETW</sequence>
<evidence type="ECO:0000313" key="1">
    <source>
        <dbReference type="EMBL" id="KAI2388266.1"/>
    </source>
</evidence>
<dbReference type="EMBL" id="JALBCA010000032">
    <property type="protein sequence ID" value="KAI2388266.1"/>
    <property type="molecule type" value="Genomic_DNA"/>
</dbReference>
<protein>
    <submittedName>
        <fullName evidence="1">NAPDH-dependent diflavin reductase</fullName>
    </submittedName>
</protein>